<dbReference type="RefSeq" id="WP_028481662.1">
    <property type="nucleotide sequence ID" value="NZ_LVVZ01000007.1"/>
</dbReference>
<dbReference type="Pfam" id="PF03428">
    <property type="entry name" value="RP-C"/>
    <property type="match status" value="1"/>
</dbReference>
<dbReference type="STRING" id="197461.A3843_04625"/>
<gene>
    <name evidence="4" type="ORF">A3843_04625</name>
</gene>
<feature type="domain" description="HTH crp-type" evidence="3">
    <location>
        <begin position="71"/>
        <end position="124"/>
    </location>
</feature>
<dbReference type="InterPro" id="IPR036390">
    <property type="entry name" value="WH_DNA-bd_sf"/>
</dbReference>
<feature type="coiled-coil region" evidence="1">
    <location>
        <begin position="145"/>
        <end position="182"/>
    </location>
</feature>
<dbReference type="InterPro" id="IPR021760">
    <property type="entry name" value="RepC_C"/>
</dbReference>
<evidence type="ECO:0000256" key="2">
    <source>
        <dbReference type="SAM" id="MobiDB-lite"/>
    </source>
</evidence>
<dbReference type="Pfam" id="PF11800">
    <property type="entry name" value="RP-C_C"/>
    <property type="match status" value="1"/>
</dbReference>
<dbReference type="InterPro" id="IPR047611">
    <property type="entry name" value="RepABC_RepC"/>
</dbReference>
<dbReference type="Proteomes" id="UP000185783">
    <property type="component" value="Unassembled WGS sequence"/>
</dbReference>
<dbReference type="InterPro" id="IPR036388">
    <property type="entry name" value="WH-like_DNA-bd_sf"/>
</dbReference>
<dbReference type="AlphaFoldDB" id="A0A1U7JK64"/>
<evidence type="ECO:0000313" key="5">
    <source>
        <dbReference type="Proteomes" id="UP000185783"/>
    </source>
</evidence>
<name>A0A1U7JK64_9HYPH</name>
<feature type="region of interest" description="Disordered" evidence="2">
    <location>
        <begin position="256"/>
        <end position="278"/>
    </location>
</feature>
<evidence type="ECO:0000256" key="1">
    <source>
        <dbReference type="SAM" id="Coils"/>
    </source>
</evidence>
<dbReference type="InterPro" id="IPR012318">
    <property type="entry name" value="HTH_CRP"/>
</dbReference>
<dbReference type="GO" id="GO:0003677">
    <property type="term" value="F:DNA binding"/>
    <property type="evidence" value="ECO:0007669"/>
    <property type="project" value="InterPro"/>
</dbReference>
<keyword evidence="1" id="KW-0175">Coiled coil</keyword>
<dbReference type="SUPFAM" id="SSF46785">
    <property type="entry name" value="Winged helix' DNA-binding domain"/>
    <property type="match status" value="1"/>
</dbReference>
<organism evidence="4 5">
    <name type="scientific">Pseudovibrio exalbescens</name>
    <dbReference type="NCBI Taxonomy" id="197461"/>
    <lineage>
        <taxon>Bacteria</taxon>
        <taxon>Pseudomonadati</taxon>
        <taxon>Pseudomonadota</taxon>
        <taxon>Alphaproteobacteria</taxon>
        <taxon>Hyphomicrobiales</taxon>
        <taxon>Stappiaceae</taxon>
        <taxon>Pseudovibrio</taxon>
    </lineage>
</organism>
<proteinExistence type="predicted"/>
<evidence type="ECO:0000313" key="4">
    <source>
        <dbReference type="EMBL" id="OKL45041.1"/>
    </source>
</evidence>
<dbReference type="NCBIfam" id="NF040974">
    <property type="entry name" value="RepABC_RepC"/>
    <property type="match status" value="1"/>
</dbReference>
<dbReference type="GO" id="GO:0006355">
    <property type="term" value="P:regulation of DNA-templated transcription"/>
    <property type="evidence" value="ECO:0007669"/>
    <property type="project" value="InterPro"/>
</dbReference>
<dbReference type="EMBL" id="LVVZ01000007">
    <property type="protein sequence ID" value="OKL45041.1"/>
    <property type="molecule type" value="Genomic_DNA"/>
</dbReference>
<dbReference type="Gene3D" id="1.10.10.10">
    <property type="entry name" value="Winged helix-like DNA-binding domain superfamily/Winged helix DNA-binding domain"/>
    <property type="match status" value="1"/>
</dbReference>
<comment type="caution">
    <text evidence="4">The sequence shown here is derived from an EMBL/GenBank/DDBJ whole genome shotgun (WGS) entry which is preliminary data.</text>
</comment>
<accession>A0A1U7JK64</accession>
<sequence length="434" mass="47903">MQNQVSVATFRRLTPAMVESQRLAMANDIVATTKAEVAITLKKAAPALGIEGTTYHILDILIGLTKADDWKQDRRPLVAISNEKLAEYVGRTTRTVARCLKKLVEAGVLAYRDSPTGRRFIYRNDGNGAIDRGYGLDFSPSRQRIKELQEIAEAFTAELKAKQQARREVTRLSRAIADLLVLLGNDGKSTSDHENNLSLIMNAQAGYAEKAERLRALYELVVASQQPTEPAKPALEANKDNKMSGVHDINVTPYNYTNHQNLKRSNKRTSSNDDDINSADAKRVDLALEKKPKSKFCTILERPSPQATGSNKLQKWNDHQDENGALSEVSIGLINSATNEVKSILGGPFRSWAHLIERSQDLKLLIGLSEDGWRRAIARVGRHLAAAILVTTCEKALRSPDQLARPAGYFLACVDRAIDGKLALHRSLFGLASV</sequence>
<dbReference type="InterPro" id="IPR005090">
    <property type="entry name" value="RepC_N"/>
</dbReference>
<dbReference type="SMART" id="SM00419">
    <property type="entry name" value="HTH_CRP"/>
    <property type="match status" value="1"/>
</dbReference>
<protein>
    <submittedName>
        <fullName evidence="4">Replication protein C</fullName>
    </submittedName>
</protein>
<keyword evidence="5" id="KW-1185">Reference proteome</keyword>
<evidence type="ECO:0000259" key="3">
    <source>
        <dbReference type="SMART" id="SM00419"/>
    </source>
</evidence>
<reference evidence="4 5" key="1">
    <citation type="submission" date="2016-03" db="EMBL/GenBank/DDBJ databases">
        <title>Genome sequence of Nesiotobacter sp. nov., a moderately halophilic alphaproteobacterium isolated from the Yellow Sea, China.</title>
        <authorList>
            <person name="Zhang G."/>
            <person name="Zhang R."/>
        </authorList>
    </citation>
    <scope>NUCLEOTIDE SEQUENCE [LARGE SCALE GENOMIC DNA]</scope>
    <source>
        <strain evidence="4 5">WB1-6</strain>
    </source>
</reference>